<feature type="region of interest" description="Disordered" evidence="1">
    <location>
        <begin position="272"/>
        <end position="303"/>
    </location>
</feature>
<gene>
    <name evidence="2" type="ORF">BJ508DRAFT_335582</name>
</gene>
<protein>
    <submittedName>
        <fullName evidence="2">Uncharacterized protein</fullName>
    </submittedName>
</protein>
<accession>A0A3N4HBU6</accession>
<organism evidence="2 3">
    <name type="scientific">Ascobolus immersus RN42</name>
    <dbReference type="NCBI Taxonomy" id="1160509"/>
    <lineage>
        <taxon>Eukaryota</taxon>
        <taxon>Fungi</taxon>
        <taxon>Dikarya</taxon>
        <taxon>Ascomycota</taxon>
        <taxon>Pezizomycotina</taxon>
        <taxon>Pezizomycetes</taxon>
        <taxon>Pezizales</taxon>
        <taxon>Ascobolaceae</taxon>
        <taxon>Ascobolus</taxon>
    </lineage>
</organism>
<evidence type="ECO:0000256" key="1">
    <source>
        <dbReference type="SAM" id="MobiDB-lite"/>
    </source>
</evidence>
<reference evidence="2 3" key="1">
    <citation type="journal article" date="2018" name="Nat. Ecol. Evol.">
        <title>Pezizomycetes genomes reveal the molecular basis of ectomycorrhizal truffle lifestyle.</title>
        <authorList>
            <person name="Murat C."/>
            <person name="Payen T."/>
            <person name="Noel B."/>
            <person name="Kuo A."/>
            <person name="Morin E."/>
            <person name="Chen J."/>
            <person name="Kohler A."/>
            <person name="Krizsan K."/>
            <person name="Balestrini R."/>
            <person name="Da Silva C."/>
            <person name="Montanini B."/>
            <person name="Hainaut M."/>
            <person name="Levati E."/>
            <person name="Barry K.W."/>
            <person name="Belfiori B."/>
            <person name="Cichocki N."/>
            <person name="Clum A."/>
            <person name="Dockter R.B."/>
            <person name="Fauchery L."/>
            <person name="Guy J."/>
            <person name="Iotti M."/>
            <person name="Le Tacon F."/>
            <person name="Lindquist E.A."/>
            <person name="Lipzen A."/>
            <person name="Malagnac F."/>
            <person name="Mello A."/>
            <person name="Molinier V."/>
            <person name="Miyauchi S."/>
            <person name="Poulain J."/>
            <person name="Riccioni C."/>
            <person name="Rubini A."/>
            <person name="Sitrit Y."/>
            <person name="Splivallo R."/>
            <person name="Traeger S."/>
            <person name="Wang M."/>
            <person name="Zifcakova L."/>
            <person name="Wipf D."/>
            <person name="Zambonelli A."/>
            <person name="Paolocci F."/>
            <person name="Nowrousian M."/>
            <person name="Ottonello S."/>
            <person name="Baldrian P."/>
            <person name="Spatafora J.W."/>
            <person name="Henrissat B."/>
            <person name="Nagy L.G."/>
            <person name="Aury J.M."/>
            <person name="Wincker P."/>
            <person name="Grigoriev I.V."/>
            <person name="Bonfante P."/>
            <person name="Martin F.M."/>
        </authorList>
    </citation>
    <scope>NUCLEOTIDE SEQUENCE [LARGE SCALE GENOMIC DNA]</scope>
    <source>
        <strain evidence="2 3">RN42</strain>
    </source>
</reference>
<name>A0A3N4HBU6_ASCIM</name>
<dbReference type="Proteomes" id="UP000275078">
    <property type="component" value="Unassembled WGS sequence"/>
</dbReference>
<feature type="region of interest" description="Disordered" evidence="1">
    <location>
        <begin position="414"/>
        <end position="447"/>
    </location>
</feature>
<evidence type="ECO:0000313" key="3">
    <source>
        <dbReference type="Proteomes" id="UP000275078"/>
    </source>
</evidence>
<feature type="compositionally biased region" description="Basic and acidic residues" evidence="1">
    <location>
        <begin position="357"/>
        <end position="367"/>
    </location>
</feature>
<proteinExistence type="predicted"/>
<feature type="region of interest" description="Disordered" evidence="1">
    <location>
        <begin position="327"/>
        <end position="383"/>
    </location>
</feature>
<evidence type="ECO:0000313" key="2">
    <source>
        <dbReference type="EMBL" id="RPA71902.1"/>
    </source>
</evidence>
<dbReference type="AlphaFoldDB" id="A0A3N4HBU6"/>
<feature type="compositionally biased region" description="Basic and acidic residues" evidence="1">
    <location>
        <begin position="374"/>
        <end position="383"/>
    </location>
</feature>
<feature type="compositionally biased region" description="Basic and acidic residues" evidence="1">
    <location>
        <begin position="426"/>
        <end position="447"/>
    </location>
</feature>
<feature type="region of interest" description="Disordered" evidence="1">
    <location>
        <begin position="228"/>
        <end position="247"/>
    </location>
</feature>
<keyword evidence="3" id="KW-1185">Reference proteome</keyword>
<sequence>MVLNRAQYYERFKLSRERTAGTLEECLGGHSPRVAPVPARYPGSKEDEHIVAMCYYGLGQHYVMDKQYPVNTWLVDGSKTVGNITGVVSFVIPYTEDLTWGEKQRPGFTVMGGPDGTTEYKVFASRPLYEDTDISPTGDDNYKFIKGLAFSGHDIVFEVTWVNRRLYPNRTDLEELNDIDFYGDRWFAEGRGIFYCTDCPIYNMPSILPFTPPRIALGPFRIQTPCDDEHSSGHANGVGASANSTGARKVSEESLEVLVAVKKEKFDREGMSHIEISSDDDANVRGSNLELTGNGKRSTAKTSKRTTIIISDNESDCLHTAHEAGDAVDAGARKTTSSHHSSDSEADTQTKTESLNIEEKVQSDKVEASGTHGYKQESREAEACDRAYCNGKPEGEVENKGRARNGLARGAGCSAAHANELTPPRSIRENKDRGQNIRSKAGEEKKLTEKSGMELMGHASVEERDEGMIGLDRTGEALSMAMGYPVYIFDEETDAGSDEDIVIIS</sequence>
<dbReference type="EMBL" id="ML119892">
    <property type="protein sequence ID" value="RPA71902.1"/>
    <property type="molecule type" value="Genomic_DNA"/>
</dbReference>